<dbReference type="Proteomes" id="UP001055811">
    <property type="component" value="Linkage Group LG02"/>
</dbReference>
<dbReference type="EMBL" id="CM042010">
    <property type="protein sequence ID" value="KAI3778065.1"/>
    <property type="molecule type" value="Genomic_DNA"/>
</dbReference>
<accession>A0ACB9G3U2</accession>
<evidence type="ECO:0000313" key="2">
    <source>
        <dbReference type="Proteomes" id="UP001055811"/>
    </source>
</evidence>
<name>A0ACB9G3U2_CICIN</name>
<gene>
    <name evidence="1" type="ORF">L2E82_07062</name>
</gene>
<sequence length="92" mass="9982">MANSPPTSPLIHWVFTTYPPAYFSPEASGKNLLIGANFEFAGAGLDERTSIGNVNQEAFQTNELQLNSSKEFKGPPPGFKAEHRDCIQGVAK</sequence>
<organism evidence="1 2">
    <name type="scientific">Cichorium intybus</name>
    <name type="common">Chicory</name>
    <dbReference type="NCBI Taxonomy" id="13427"/>
    <lineage>
        <taxon>Eukaryota</taxon>
        <taxon>Viridiplantae</taxon>
        <taxon>Streptophyta</taxon>
        <taxon>Embryophyta</taxon>
        <taxon>Tracheophyta</taxon>
        <taxon>Spermatophyta</taxon>
        <taxon>Magnoliopsida</taxon>
        <taxon>eudicotyledons</taxon>
        <taxon>Gunneridae</taxon>
        <taxon>Pentapetalae</taxon>
        <taxon>asterids</taxon>
        <taxon>campanulids</taxon>
        <taxon>Asterales</taxon>
        <taxon>Asteraceae</taxon>
        <taxon>Cichorioideae</taxon>
        <taxon>Cichorieae</taxon>
        <taxon>Cichoriinae</taxon>
        <taxon>Cichorium</taxon>
    </lineage>
</organism>
<evidence type="ECO:0000313" key="1">
    <source>
        <dbReference type="EMBL" id="KAI3778065.1"/>
    </source>
</evidence>
<protein>
    <submittedName>
        <fullName evidence="1">Uncharacterized protein</fullName>
    </submittedName>
</protein>
<reference evidence="2" key="1">
    <citation type="journal article" date="2022" name="Mol. Ecol. Resour.">
        <title>The genomes of chicory, endive, great burdock and yacon provide insights into Asteraceae palaeo-polyploidization history and plant inulin production.</title>
        <authorList>
            <person name="Fan W."/>
            <person name="Wang S."/>
            <person name="Wang H."/>
            <person name="Wang A."/>
            <person name="Jiang F."/>
            <person name="Liu H."/>
            <person name="Zhao H."/>
            <person name="Xu D."/>
            <person name="Zhang Y."/>
        </authorList>
    </citation>
    <scope>NUCLEOTIDE SEQUENCE [LARGE SCALE GENOMIC DNA]</scope>
    <source>
        <strain evidence="2">cv. Punajuju</strain>
    </source>
</reference>
<reference evidence="1 2" key="2">
    <citation type="journal article" date="2022" name="Mol. Ecol. Resour.">
        <title>The genomes of chicory, endive, great burdock and yacon provide insights into Asteraceae paleo-polyploidization history and plant inulin production.</title>
        <authorList>
            <person name="Fan W."/>
            <person name="Wang S."/>
            <person name="Wang H."/>
            <person name="Wang A."/>
            <person name="Jiang F."/>
            <person name="Liu H."/>
            <person name="Zhao H."/>
            <person name="Xu D."/>
            <person name="Zhang Y."/>
        </authorList>
    </citation>
    <scope>NUCLEOTIDE SEQUENCE [LARGE SCALE GENOMIC DNA]</scope>
    <source>
        <strain evidence="2">cv. Punajuju</strain>
        <tissue evidence="1">Leaves</tissue>
    </source>
</reference>
<keyword evidence="2" id="KW-1185">Reference proteome</keyword>
<proteinExistence type="predicted"/>
<comment type="caution">
    <text evidence="1">The sequence shown here is derived from an EMBL/GenBank/DDBJ whole genome shotgun (WGS) entry which is preliminary data.</text>
</comment>